<proteinExistence type="predicted"/>
<dbReference type="AlphaFoldDB" id="A0A0A8L5L6"/>
<dbReference type="CDD" id="cd05384">
    <property type="entry name" value="CAP_PRY1-like"/>
    <property type="match status" value="1"/>
</dbReference>
<dbReference type="GO" id="GO:0005576">
    <property type="term" value="C:extracellular region"/>
    <property type="evidence" value="ECO:0007669"/>
    <property type="project" value="InterPro"/>
</dbReference>
<feature type="domain" description="SCP" evidence="2">
    <location>
        <begin position="75"/>
        <end position="202"/>
    </location>
</feature>
<accession>A0A0A8L5L6</accession>
<keyword evidence="4" id="KW-1185">Reference proteome</keyword>
<dbReference type="InterPro" id="IPR014044">
    <property type="entry name" value="CAP_dom"/>
</dbReference>
<gene>
    <name evidence="3" type="ORF">KLDO_g1795</name>
</gene>
<evidence type="ECO:0000256" key="1">
    <source>
        <dbReference type="SAM" id="SignalP"/>
    </source>
</evidence>
<dbReference type="InterPro" id="IPR001283">
    <property type="entry name" value="CRISP-related"/>
</dbReference>
<dbReference type="Gene3D" id="3.40.33.10">
    <property type="entry name" value="CAP"/>
    <property type="match status" value="1"/>
</dbReference>
<evidence type="ECO:0000313" key="4">
    <source>
        <dbReference type="Proteomes" id="UP000031516"/>
    </source>
</evidence>
<sequence>MGQLYLLLFAVICIFATSGLAQGVTVTSYSTVRVTQAKTVSTTTSFLTSNTIVYRTATGTYTEKVTVKPTTVDAAFQKEVLEVHNSLRAIHQATSLAWAPELASKAQSFANDYICNGQLEHSTLRYGENLALGFNTSAAVLAWYNEVKLYDFNNPTFAADTGHFTQLVWKNSSSLGCAFVRCAQYYGQYTVCEYDPPGNVIGQFEQNVLPQQ</sequence>
<dbReference type="SMART" id="SM00198">
    <property type="entry name" value="SCP"/>
    <property type="match status" value="1"/>
</dbReference>
<dbReference type="InterPro" id="IPR035940">
    <property type="entry name" value="CAP_sf"/>
</dbReference>
<evidence type="ECO:0000259" key="2">
    <source>
        <dbReference type="SMART" id="SM00198"/>
    </source>
</evidence>
<dbReference type="Pfam" id="PF00188">
    <property type="entry name" value="CAP"/>
    <property type="match status" value="1"/>
</dbReference>
<protein>
    <submittedName>
        <fullName evidence="3">WGS project CCBQ000000000 data, contig 00098</fullName>
    </submittedName>
</protein>
<keyword evidence="1" id="KW-0732">Signal</keyword>
<comment type="caution">
    <text evidence="3">The sequence shown here is derived from an EMBL/GenBank/DDBJ whole genome shotgun (WGS) entry which is preliminary data.</text>
</comment>
<feature type="chain" id="PRO_5002056000" evidence="1">
    <location>
        <begin position="22"/>
        <end position="212"/>
    </location>
</feature>
<dbReference type="PANTHER" id="PTHR10334">
    <property type="entry name" value="CYSTEINE-RICH SECRETORY PROTEIN-RELATED"/>
    <property type="match status" value="1"/>
</dbReference>
<dbReference type="FunFam" id="3.40.33.10:FF:000010">
    <property type="entry name" value="Predicted protein"/>
    <property type="match status" value="1"/>
</dbReference>
<dbReference type="InterPro" id="IPR018244">
    <property type="entry name" value="Allrgn_V5/Tpx1_CS"/>
</dbReference>
<feature type="signal peptide" evidence="1">
    <location>
        <begin position="1"/>
        <end position="21"/>
    </location>
</feature>
<organism evidence="3 4">
    <name type="scientific">Kluyveromyces dobzhanskii CBS 2104</name>
    <dbReference type="NCBI Taxonomy" id="1427455"/>
    <lineage>
        <taxon>Eukaryota</taxon>
        <taxon>Fungi</taxon>
        <taxon>Dikarya</taxon>
        <taxon>Ascomycota</taxon>
        <taxon>Saccharomycotina</taxon>
        <taxon>Saccharomycetes</taxon>
        <taxon>Saccharomycetales</taxon>
        <taxon>Saccharomycetaceae</taxon>
        <taxon>Kluyveromyces</taxon>
    </lineage>
</organism>
<dbReference type="OrthoDB" id="337038at2759"/>
<dbReference type="PROSITE" id="PS01009">
    <property type="entry name" value="CRISP_1"/>
    <property type="match status" value="1"/>
</dbReference>
<name>A0A0A8L5L6_9SACH</name>
<evidence type="ECO:0000313" key="3">
    <source>
        <dbReference type="EMBL" id="CDO93498.1"/>
    </source>
</evidence>
<dbReference type="PRINTS" id="PR00837">
    <property type="entry name" value="V5TPXLIKE"/>
</dbReference>
<reference evidence="3 4" key="1">
    <citation type="submission" date="2014-03" db="EMBL/GenBank/DDBJ databases">
        <title>The genome of Kluyveromyces dobzhanskii.</title>
        <authorList>
            <person name="Nystedt B."/>
            <person name="Astrom S."/>
        </authorList>
    </citation>
    <scope>NUCLEOTIDE SEQUENCE [LARGE SCALE GENOMIC DNA]</scope>
    <source>
        <strain evidence="3 4">CBS 2104</strain>
    </source>
</reference>
<dbReference type="EMBL" id="CCBQ010000025">
    <property type="protein sequence ID" value="CDO93498.1"/>
    <property type="molecule type" value="Genomic_DNA"/>
</dbReference>
<dbReference type="SUPFAM" id="SSF55797">
    <property type="entry name" value="PR-1-like"/>
    <property type="match status" value="1"/>
</dbReference>
<dbReference type="Proteomes" id="UP000031516">
    <property type="component" value="Unassembled WGS sequence"/>
</dbReference>